<feature type="signal peptide" evidence="4">
    <location>
        <begin position="1"/>
        <end position="22"/>
    </location>
</feature>
<evidence type="ECO:0000256" key="2">
    <source>
        <dbReference type="ARBA" id="ARBA00022801"/>
    </source>
</evidence>
<name>A0A8J5XJI1_DIALT</name>
<dbReference type="InterPro" id="IPR000917">
    <property type="entry name" value="Sulfatase_N"/>
</dbReference>
<organism evidence="6 7">
    <name type="scientific">Diacronema lutheri</name>
    <name type="common">Unicellular marine alga</name>
    <name type="synonym">Monochrysis lutheri</name>
    <dbReference type="NCBI Taxonomy" id="2081491"/>
    <lineage>
        <taxon>Eukaryota</taxon>
        <taxon>Haptista</taxon>
        <taxon>Haptophyta</taxon>
        <taxon>Pavlovophyceae</taxon>
        <taxon>Pavlovales</taxon>
        <taxon>Pavlovaceae</taxon>
        <taxon>Diacronema</taxon>
    </lineage>
</organism>
<dbReference type="GO" id="GO:0004065">
    <property type="term" value="F:arylsulfatase activity"/>
    <property type="evidence" value="ECO:0007669"/>
    <property type="project" value="TreeGrafter"/>
</dbReference>
<dbReference type="SUPFAM" id="SSF53649">
    <property type="entry name" value="Alkaline phosphatase-like"/>
    <property type="match status" value="1"/>
</dbReference>
<feature type="domain" description="Sulfatase N-terminal" evidence="5">
    <location>
        <begin position="25"/>
        <end position="386"/>
    </location>
</feature>
<keyword evidence="2" id="KW-0378">Hydrolase</keyword>
<evidence type="ECO:0000313" key="6">
    <source>
        <dbReference type="EMBL" id="KAG8459760.1"/>
    </source>
</evidence>
<gene>
    <name evidence="6" type="ORF">KFE25_014323</name>
</gene>
<proteinExistence type="inferred from homology"/>
<keyword evidence="7" id="KW-1185">Reference proteome</keyword>
<comment type="caution">
    <text evidence="6">The sequence shown here is derived from an EMBL/GenBank/DDBJ whole genome shotgun (WGS) entry which is preliminary data.</text>
</comment>
<evidence type="ECO:0000313" key="7">
    <source>
        <dbReference type="Proteomes" id="UP000751190"/>
    </source>
</evidence>
<dbReference type="EMBL" id="JAGTXO010000037">
    <property type="protein sequence ID" value="KAG8459760.1"/>
    <property type="molecule type" value="Genomic_DNA"/>
</dbReference>
<evidence type="ECO:0000256" key="3">
    <source>
        <dbReference type="SAM" id="MobiDB-lite"/>
    </source>
</evidence>
<dbReference type="OrthoDB" id="103349at2759"/>
<dbReference type="AlphaFoldDB" id="A0A8J5XJI1"/>
<keyword evidence="4" id="KW-0732">Signal</keyword>
<evidence type="ECO:0000256" key="4">
    <source>
        <dbReference type="SAM" id="SignalP"/>
    </source>
</evidence>
<dbReference type="InterPro" id="IPR017850">
    <property type="entry name" value="Alkaline_phosphatase_core_sf"/>
</dbReference>
<dbReference type="PANTHER" id="PTHR42693:SF53">
    <property type="entry name" value="ENDO-4-O-SULFATASE"/>
    <property type="match status" value="1"/>
</dbReference>
<reference evidence="6" key="1">
    <citation type="submission" date="2021-05" db="EMBL/GenBank/DDBJ databases">
        <title>The genome of the haptophyte Pavlova lutheri (Diacronema luteri, Pavlovales) - a model for lipid biosynthesis in eukaryotic algae.</title>
        <authorList>
            <person name="Hulatt C.J."/>
            <person name="Posewitz M.C."/>
        </authorList>
    </citation>
    <scope>NUCLEOTIDE SEQUENCE</scope>
    <source>
        <strain evidence="6">NIVA-4/92</strain>
    </source>
</reference>
<evidence type="ECO:0000259" key="5">
    <source>
        <dbReference type="Pfam" id="PF00884"/>
    </source>
</evidence>
<dbReference type="Pfam" id="PF00884">
    <property type="entry name" value="Sulfatase"/>
    <property type="match status" value="1"/>
</dbReference>
<accession>A0A8J5XJI1</accession>
<sequence length="996" mass="105071">MRLLAAVCAAAAAAAWLTPSAATRPNILVFLLDDVGHGDFGYAGHPVARTPAIDAFARSATRLSALYAGAPICSPSRAALLSGRFADAVGVYELVTPGASEMHLLPDALVLGNVLAQGGYACAQLGKWHVSAKDAEVGHAAYGFERLRSSGLAIQQATVAIEWMRAQLNASRPFLLYWDPLECHEPVQQRSPRKFRARVGAQGAPPPREFAPLCDAERLRPGAALTTSCSWRSPAQHALADACASPRCGSACRPDCRRPVRAGKWVLRAAWRHARTYLGCMAQADEAFGRALAFLDGAPRAVGDDTLILLASDNGPATTLPNPPHRRDCFGSALPFRGWKGSVFEGGIRVPGLMRWRAGGVGSFARAELREPLHFVDVLPTFADAARVRLPLPLAARLHGASFLDLLRAPAPSGANASSTAVRYAMSRAADALAPALRRPWPLVWTSHQLPGNGHRDDRCMLCDNARYAIRIGRWKLLAWAEPYGCEVPPMRYITDAPLLDADVQLYDVDADLAESVDLARERRDVAARLLRELKRTRAAIQAIGPRWDLSCLLPTGPFGETIVYKPAQRGYCRCARRNATGRTLIDRARLAATAAAAHRAPRPLLLLSDAQLRPGRGSAARALWRALLSHPLVVSVDGEPLGGSPSQPPLPPPFAARPVGVRARGEREVPAPAVVGPQLFGGGPLCAFEFPAQLGARNNRTGRATQAVRALLQVGSSLSSAARDAPVGAVSAAGAASRPATHPSAQHVAFWASHEQLFGPLANGGQCAPAASAGAMRRPLAPAARHGAEAGGADDARVTRAAPHGAAMRLTSTQSGARDAPPPIVAALADMGALAVQLVRRDRLAQWRALTSGAERDASAPKPTAMSHGSADAAPATDGARFELLAATDGLLAGFSVHRQVEAEVRAGALRISFAAFRAGADAEDAAAVALLRAAGLRVHTVALEDVQNEARAPAPAGALRSTVDSMVEHELDRPSDAVRAVVRQVLGGATRSHV</sequence>
<feature type="region of interest" description="Disordered" evidence="3">
    <location>
        <begin position="853"/>
        <end position="875"/>
    </location>
</feature>
<feature type="chain" id="PRO_5035203576" description="Sulfatase N-terminal domain-containing protein" evidence="4">
    <location>
        <begin position="23"/>
        <end position="996"/>
    </location>
</feature>
<dbReference type="PANTHER" id="PTHR42693">
    <property type="entry name" value="ARYLSULFATASE FAMILY MEMBER"/>
    <property type="match status" value="1"/>
</dbReference>
<dbReference type="InterPro" id="IPR050738">
    <property type="entry name" value="Sulfatase"/>
</dbReference>
<dbReference type="Gene3D" id="3.30.1120.10">
    <property type="match status" value="1"/>
</dbReference>
<protein>
    <recommendedName>
        <fullName evidence="5">Sulfatase N-terminal domain-containing protein</fullName>
    </recommendedName>
</protein>
<dbReference type="Proteomes" id="UP000751190">
    <property type="component" value="Unassembled WGS sequence"/>
</dbReference>
<evidence type="ECO:0000256" key="1">
    <source>
        <dbReference type="ARBA" id="ARBA00008779"/>
    </source>
</evidence>
<dbReference type="Gene3D" id="3.40.720.10">
    <property type="entry name" value="Alkaline Phosphatase, subunit A"/>
    <property type="match status" value="1"/>
</dbReference>
<comment type="similarity">
    <text evidence="1">Belongs to the sulfatase family.</text>
</comment>